<dbReference type="PANTHER" id="PTHR43390">
    <property type="entry name" value="SIGNAL PEPTIDASE I"/>
    <property type="match status" value="1"/>
</dbReference>
<gene>
    <name evidence="9" type="primary">lepB</name>
    <name evidence="9" type="ORF">C7B81_03075</name>
</gene>
<dbReference type="NCBIfam" id="TIGR02227">
    <property type="entry name" value="sigpep_I_bact"/>
    <property type="match status" value="1"/>
</dbReference>
<dbReference type="PROSITE" id="PS00761">
    <property type="entry name" value="SPASE_I_3"/>
    <property type="match status" value="1"/>
</dbReference>
<sequence length="178" mass="19538">MFRLLLWVLVALLLRWTVVEPRWIPSGSMLPTLQLQDRVLVEKLSPRFGSGVEPGRIVVFHPPAALQQAGYDPGAALIKRVVAVAGDRVEVKGGRLWRNGSPAEPDWAREPMDYDLAPLLVPAGQVLVLGDNRNASLDSHLWGPLPESDLIGTAIWRYWPPARFGPVGFSPPHGGEST</sequence>
<evidence type="ECO:0000256" key="3">
    <source>
        <dbReference type="ARBA" id="ARBA00009370"/>
    </source>
</evidence>
<dbReference type="Pfam" id="PF10502">
    <property type="entry name" value="Peptidase_S26"/>
    <property type="match status" value="1"/>
</dbReference>
<comment type="catalytic activity">
    <reaction evidence="1 7">
        <text>Cleavage of hydrophobic, N-terminal signal or leader sequences from secreted and periplasmic proteins.</text>
        <dbReference type="EC" id="3.4.21.89"/>
    </reaction>
</comment>
<evidence type="ECO:0000259" key="8">
    <source>
        <dbReference type="Pfam" id="PF10502"/>
    </source>
</evidence>
<name>A0ABX5FAZ9_9CHRO</name>
<keyword evidence="10" id="KW-1185">Reference proteome</keyword>
<dbReference type="PROSITE" id="PS00501">
    <property type="entry name" value="SPASE_I_1"/>
    <property type="match status" value="1"/>
</dbReference>
<comment type="similarity">
    <text evidence="3 7">Belongs to the peptidase S26 family.</text>
</comment>
<dbReference type="InterPro" id="IPR000223">
    <property type="entry name" value="Pept_S26A_signal_pept_1"/>
</dbReference>
<evidence type="ECO:0000256" key="7">
    <source>
        <dbReference type="RuleBase" id="RU362042"/>
    </source>
</evidence>
<dbReference type="Gene3D" id="2.10.109.10">
    <property type="entry name" value="Umud Fragment, subunit A"/>
    <property type="match status" value="1"/>
</dbReference>
<evidence type="ECO:0000313" key="9">
    <source>
        <dbReference type="EMBL" id="PSB38936.1"/>
    </source>
</evidence>
<dbReference type="SUPFAM" id="SSF51306">
    <property type="entry name" value="LexA/Signal peptidase"/>
    <property type="match status" value="1"/>
</dbReference>
<dbReference type="InterPro" id="IPR019533">
    <property type="entry name" value="Peptidase_S26"/>
</dbReference>
<keyword evidence="6 7" id="KW-0378">Hydrolase</keyword>
<comment type="subcellular location">
    <subcellularLocation>
        <location evidence="2">Cell membrane</location>
        <topology evidence="2">Single-pass type II membrane protein</topology>
    </subcellularLocation>
    <subcellularLocation>
        <location evidence="7">Membrane</location>
        <topology evidence="7">Single-pass type II membrane protein</topology>
    </subcellularLocation>
</comment>
<dbReference type="CDD" id="cd06530">
    <property type="entry name" value="S26_SPase_I"/>
    <property type="match status" value="1"/>
</dbReference>
<evidence type="ECO:0000256" key="6">
    <source>
        <dbReference type="ARBA" id="ARBA00022801"/>
    </source>
</evidence>
<dbReference type="EMBL" id="PVWP01000002">
    <property type="protein sequence ID" value="PSB38936.1"/>
    <property type="molecule type" value="Genomic_DNA"/>
</dbReference>
<evidence type="ECO:0000313" key="10">
    <source>
        <dbReference type="Proteomes" id="UP000238218"/>
    </source>
</evidence>
<protein>
    <recommendedName>
        <fullName evidence="4 7">Signal peptidase I</fullName>
        <ecNumber evidence="4 7">3.4.21.89</ecNumber>
    </recommendedName>
</protein>
<dbReference type="Proteomes" id="UP000238218">
    <property type="component" value="Unassembled WGS sequence"/>
</dbReference>
<dbReference type="InterPro" id="IPR036286">
    <property type="entry name" value="LexA/Signal_pep-like_sf"/>
</dbReference>
<organism evidence="9 10">
    <name type="scientific">Aphanothece cf. minutissima CCALA 015</name>
    <dbReference type="NCBI Taxonomy" id="2107695"/>
    <lineage>
        <taxon>Bacteria</taxon>
        <taxon>Bacillati</taxon>
        <taxon>Cyanobacteriota</taxon>
        <taxon>Cyanophyceae</taxon>
        <taxon>Oscillatoriophycideae</taxon>
        <taxon>Chroococcales</taxon>
        <taxon>Aphanothecaceae</taxon>
        <taxon>Aphanothece</taxon>
    </lineage>
</organism>
<dbReference type="PRINTS" id="PR00727">
    <property type="entry name" value="LEADERPTASE"/>
</dbReference>
<proteinExistence type="inferred from homology"/>
<comment type="caution">
    <text evidence="9">The sequence shown here is derived from an EMBL/GenBank/DDBJ whole genome shotgun (WGS) entry which is preliminary data.</text>
</comment>
<dbReference type="InterPro" id="IPR019758">
    <property type="entry name" value="Pept_S26A_signal_pept_1_CS"/>
</dbReference>
<dbReference type="InterPro" id="IPR019756">
    <property type="entry name" value="Pept_S26A_signal_pept_1_Ser-AS"/>
</dbReference>
<evidence type="ECO:0000256" key="2">
    <source>
        <dbReference type="ARBA" id="ARBA00004401"/>
    </source>
</evidence>
<evidence type="ECO:0000256" key="5">
    <source>
        <dbReference type="ARBA" id="ARBA00022670"/>
    </source>
</evidence>
<accession>A0ABX5FAZ9</accession>
<reference evidence="9 10" key="2">
    <citation type="submission" date="2018-03" db="EMBL/GenBank/DDBJ databases">
        <title>The ancient ancestry and fast evolution of plastids.</title>
        <authorList>
            <person name="Moore K.R."/>
            <person name="Magnabosco C."/>
            <person name="Momper L."/>
            <person name="Gold D.A."/>
            <person name="Bosak T."/>
            <person name="Fournier G.P."/>
        </authorList>
    </citation>
    <scope>NUCLEOTIDE SEQUENCE [LARGE SCALE GENOMIC DNA]</scope>
    <source>
        <strain evidence="9 10">CCALA 015</strain>
    </source>
</reference>
<keyword evidence="5 7" id="KW-0645">Protease</keyword>
<reference evidence="9 10" key="1">
    <citation type="submission" date="2018-02" db="EMBL/GenBank/DDBJ databases">
        <authorList>
            <person name="Moore K."/>
            <person name="Momper L."/>
        </authorList>
    </citation>
    <scope>NUCLEOTIDE SEQUENCE [LARGE SCALE GENOMIC DNA]</scope>
    <source>
        <strain evidence="9 10">CCALA 015</strain>
    </source>
</reference>
<evidence type="ECO:0000256" key="1">
    <source>
        <dbReference type="ARBA" id="ARBA00000677"/>
    </source>
</evidence>
<feature type="domain" description="Peptidase S26" evidence="8">
    <location>
        <begin position="4"/>
        <end position="159"/>
    </location>
</feature>
<dbReference type="PANTHER" id="PTHR43390:SF1">
    <property type="entry name" value="CHLOROPLAST PROCESSING PEPTIDASE"/>
    <property type="match status" value="1"/>
</dbReference>
<dbReference type="EC" id="3.4.21.89" evidence="4 7"/>
<evidence type="ECO:0000256" key="4">
    <source>
        <dbReference type="ARBA" id="ARBA00013208"/>
    </source>
</evidence>